<proteinExistence type="predicted"/>
<name>A0A139SXN7_9GAMM</name>
<dbReference type="Pfam" id="PF09356">
    <property type="entry name" value="Phage_BR0599"/>
    <property type="match status" value="1"/>
</dbReference>
<evidence type="ECO:0000313" key="3">
    <source>
        <dbReference type="Proteomes" id="UP000072660"/>
    </source>
</evidence>
<dbReference type="NCBIfam" id="TIGR02218">
    <property type="entry name" value="phg_TIGR02218"/>
    <property type="match status" value="1"/>
</dbReference>
<feature type="domain" description="Bacteriophage phiJL001 Gp84 C-terminal" evidence="1">
    <location>
        <begin position="196"/>
        <end position="273"/>
    </location>
</feature>
<accession>A0A139SXN7</accession>
<dbReference type="InterPro" id="IPR018964">
    <property type="entry name" value="Phage_phiJL001_Gp84_C"/>
</dbReference>
<keyword evidence="3" id="KW-1185">Reference proteome</keyword>
<gene>
    <name evidence="2" type="ORF">AXE65_08835</name>
</gene>
<comment type="caution">
    <text evidence="2">The sequence shown here is derived from an EMBL/GenBank/DDBJ whole genome shotgun (WGS) entry which is preliminary data.</text>
</comment>
<dbReference type="AlphaFoldDB" id="A0A139SXN7"/>
<sequence length="295" mass="31893">MRMIPPALQTHLDGSVTTTALLLQVTLESGEHYGITSHDQPITYDGLTYRIGFDPSVIASASDLSVDNGEARALLTALINQNQLLNGHLDNAHWKLYLINWQQPDNDNALLLDAGDIGEVKIKDDSEYRAELLSYAMRLKQNLGTSWSRTCRATFGTPAKGQNGCGASAPFTSGTVIAVDSSDPFRVFQGTINTAAYSIGRVVWTGGDNKGSRAHKIEAANPSTVALFEAMRFPIKIGDTFNIRKDCNKSPADCIQYKNFVNYKGEPFIPTGDGLESMTPSAQVFGGLSGSSIQP</sequence>
<evidence type="ECO:0000259" key="1">
    <source>
        <dbReference type="Pfam" id="PF09356"/>
    </source>
</evidence>
<dbReference type="EMBL" id="LSZO01000012">
    <property type="protein sequence ID" value="KXU39378.1"/>
    <property type="molecule type" value="Genomic_DNA"/>
</dbReference>
<reference evidence="2 3" key="1">
    <citation type="submission" date="2016-02" db="EMBL/GenBank/DDBJ databases">
        <authorList>
            <person name="Wen L."/>
            <person name="He K."/>
            <person name="Yang H."/>
        </authorList>
    </citation>
    <scope>NUCLEOTIDE SEQUENCE [LARGE SCALE GENOMIC DNA]</scope>
    <source>
        <strain evidence="2 3">CV58</strain>
    </source>
</reference>
<dbReference type="Pfam" id="PF09931">
    <property type="entry name" value="Phage_phiJL001_Gp84_N"/>
    <property type="match status" value="1"/>
</dbReference>
<dbReference type="InterPro" id="IPR011928">
    <property type="entry name" value="Phage_phiJL001_Gp84"/>
</dbReference>
<organism evidence="2 3">
    <name type="scientific">Ventosimonas gracilis</name>
    <dbReference type="NCBI Taxonomy" id="1680762"/>
    <lineage>
        <taxon>Bacteria</taxon>
        <taxon>Pseudomonadati</taxon>
        <taxon>Pseudomonadota</taxon>
        <taxon>Gammaproteobacteria</taxon>
        <taxon>Pseudomonadales</taxon>
        <taxon>Ventosimonadaceae</taxon>
        <taxon>Ventosimonas</taxon>
    </lineage>
</organism>
<dbReference type="Proteomes" id="UP000072660">
    <property type="component" value="Unassembled WGS sequence"/>
</dbReference>
<protein>
    <recommendedName>
        <fullName evidence="1">Bacteriophage phiJL001 Gp84 C-terminal domain-containing protein</fullName>
    </recommendedName>
</protein>
<evidence type="ECO:0000313" key="2">
    <source>
        <dbReference type="EMBL" id="KXU39378.1"/>
    </source>
</evidence>